<dbReference type="RefSeq" id="WP_188223220.1">
    <property type="nucleotide sequence ID" value="NZ_JACVXD010000003.1"/>
</dbReference>
<protein>
    <submittedName>
        <fullName evidence="1">Uncharacterized protein</fullName>
    </submittedName>
</protein>
<reference evidence="1 2" key="1">
    <citation type="journal article" date="2018" name="J. Microbiol.">
        <title>Aestuariibaculum marinum sp. nov., a marine bacterium isolated from seawater in South Korea.</title>
        <authorList>
            <person name="Choi J."/>
            <person name="Lee D."/>
            <person name="Jang J.H."/>
            <person name="Cha S."/>
            <person name="Seo T."/>
        </authorList>
    </citation>
    <scope>NUCLEOTIDE SEQUENCE [LARGE SCALE GENOMIC DNA]</scope>
    <source>
        <strain evidence="1 2">IP7</strain>
    </source>
</reference>
<sequence>MNIILSFIYGSLLSLNSLQTQKEDDLKHIQSIVIETSFCKKGYSPVLRKKALPGVKSKSAANKS</sequence>
<dbReference type="EMBL" id="JACVXD010000003">
    <property type="protein sequence ID" value="MBD0823908.1"/>
    <property type="molecule type" value="Genomic_DNA"/>
</dbReference>
<keyword evidence="2" id="KW-1185">Reference proteome</keyword>
<evidence type="ECO:0000313" key="2">
    <source>
        <dbReference type="Proteomes" id="UP000621516"/>
    </source>
</evidence>
<dbReference type="Proteomes" id="UP000621516">
    <property type="component" value="Unassembled WGS sequence"/>
</dbReference>
<dbReference type="AlphaFoldDB" id="A0A8J6Q4W6"/>
<comment type="caution">
    <text evidence="1">The sequence shown here is derived from an EMBL/GenBank/DDBJ whole genome shotgun (WGS) entry which is preliminary data.</text>
</comment>
<accession>A0A8J6Q4W6</accession>
<name>A0A8J6Q4W6_9FLAO</name>
<gene>
    <name evidence="1" type="ORF">ICJ85_07725</name>
</gene>
<organism evidence="1 2">
    <name type="scientific">Aestuariibaculum marinum</name>
    <dbReference type="NCBI Taxonomy" id="2683592"/>
    <lineage>
        <taxon>Bacteria</taxon>
        <taxon>Pseudomonadati</taxon>
        <taxon>Bacteroidota</taxon>
        <taxon>Flavobacteriia</taxon>
        <taxon>Flavobacteriales</taxon>
        <taxon>Flavobacteriaceae</taxon>
    </lineage>
</organism>
<evidence type="ECO:0000313" key="1">
    <source>
        <dbReference type="EMBL" id="MBD0823908.1"/>
    </source>
</evidence>
<proteinExistence type="predicted"/>